<dbReference type="Gene3D" id="2.40.50.100">
    <property type="match status" value="1"/>
</dbReference>
<evidence type="ECO:0000259" key="6">
    <source>
        <dbReference type="PROSITE" id="PS51826"/>
    </source>
</evidence>
<comment type="similarity">
    <text evidence="2 4">Belongs to the 2-oxoacid dehydrogenase family.</text>
</comment>
<proteinExistence type="inferred from homology"/>
<feature type="domain" description="Peripheral subunit-binding (PSBD)" evidence="6">
    <location>
        <begin position="136"/>
        <end position="173"/>
    </location>
</feature>
<sequence>MSDLVMPKFGLTMTEGLLTEWHVAPGAAFRAGDMLFTVETEKVANEIEAEADGTLAEILVQAGDTVPVGTPVARLAGGVAAPPPMAAAPAETASGKDTLDSPAARKLMAEHGLAREAVDATGRDGRVMKEDVLRLIATPLARRLAEAGGVDLSRVEGSGPRGRIKARDVEAAAQAVPAPPPAPSPALPEVTEIVPDATRRATAARVSAAKRDIPHFYLTHEADMVALARLRAELNAEGHGQKISVTHMLIRALGLALEEMPQMNRIWAGDRILAFGRADIGMVAETPDGLRIPVVRDAGGTSLDAVAAQAGALAERARTGRLTPADVGDGVISISNVGMFGVSSLTPIINPPNAMILGVGAERSLFRPDADGAPALRRELTLTLACDHRIIDGADAARFLSAVVALLETPLRLLRPARKPA</sequence>
<dbReference type="EMBL" id="BNCJ01000016">
    <property type="protein sequence ID" value="GHF65258.1"/>
    <property type="molecule type" value="Genomic_DNA"/>
</dbReference>
<dbReference type="GO" id="GO:0006086">
    <property type="term" value="P:pyruvate decarboxylation to acetyl-CoA"/>
    <property type="evidence" value="ECO:0007669"/>
    <property type="project" value="InterPro"/>
</dbReference>
<evidence type="ECO:0000259" key="5">
    <source>
        <dbReference type="PROSITE" id="PS50968"/>
    </source>
</evidence>
<feature type="domain" description="Peripheral subunit-binding (PSBD)" evidence="6">
    <location>
        <begin position="99"/>
        <end position="136"/>
    </location>
</feature>
<evidence type="ECO:0000313" key="7">
    <source>
        <dbReference type="EMBL" id="GHF65258.1"/>
    </source>
</evidence>
<dbReference type="CDD" id="cd06849">
    <property type="entry name" value="lipoyl_domain"/>
    <property type="match status" value="1"/>
</dbReference>
<dbReference type="SUPFAM" id="SSF47005">
    <property type="entry name" value="Peripheral subunit-binding domain of 2-oxo acid dehydrogenase complex"/>
    <property type="match status" value="2"/>
</dbReference>
<dbReference type="Pfam" id="PF02817">
    <property type="entry name" value="E3_binding"/>
    <property type="match status" value="2"/>
</dbReference>
<dbReference type="PROSITE" id="PS50968">
    <property type="entry name" value="BIOTINYL_LIPOYL"/>
    <property type="match status" value="1"/>
</dbReference>
<dbReference type="InterPro" id="IPR000089">
    <property type="entry name" value="Biotin_lipoyl"/>
</dbReference>
<organism evidence="7 8">
    <name type="scientific">Seohaeicola zhoushanensis</name>
    <dbReference type="NCBI Taxonomy" id="1569283"/>
    <lineage>
        <taxon>Bacteria</taxon>
        <taxon>Pseudomonadati</taxon>
        <taxon>Pseudomonadota</taxon>
        <taxon>Alphaproteobacteria</taxon>
        <taxon>Rhodobacterales</taxon>
        <taxon>Roseobacteraceae</taxon>
        <taxon>Seohaeicola</taxon>
    </lineage>
</organism>
<dbReference type="InterPro" id="IPR004167">
    <property type="entry name" value="PSBD"/>
</dbReference>
<keyword evidence="3 4" id="KW-0450">Lipoyl</keyword>
<comment type="cofactor">
    <cofactor evidence="1 4">
        <name>(R)-lipoate</name>
        <dbReference type="ChEBI" id="CHEBI:83088"/>
    </cofactor>
</comment>
<dbReference type="PANTHER" id="PTHR23151:SF90">
    <property type="entry name" value="DIHYDROLIPOYLLYSINE-RESIDUE ACETYLTRANSFERASE COMPONENT OF PYRUVATE DEHYDROGENASE COMPLEX, MITOCHONDRIAL-RELATED"/>
    <property type="match status" value="1"/>
</dbReference>
<comment type="caution">
    <text evidence="7">The sequence shown here is derived from an EMBL/GenBank/DDBJ whole genome shotgun (WGS) entry which is preliminary data.</text>
</comment>
<keyword evidence="8" id="KW-1185">Reference proteome</keyword>
<accession>A0A8J3H1U3</accession>
<dbReference type="SUPFAM" id="SSF52777">
    <property type="entry name" value="CoA-dependent acyltransferases"/>
    <property type="match status" value="1"/>
</dbReference>
<evidence type="ECO:0000256" key="2">
    <source>
        <dbReference type="ARBA" id="ARBA00007317"/>
    </source>
</evidence>
<dbReference type="InterPro" id="IPR045257">
    <property type="entry name" value="E2/Pdx1"/>
</dbReference>
<reference evidence="7" key="1">
    <citation type="journal article" date="2014" name="Int. J. Syst. Evol. Microbiol.">
        <title>Complete genome sequence of Corynebacterium casei LMG S-19264T (=DSM 44701T), isolated from a smear-ripened cheese.</title>
        <authorList>
            <consortium name="US DOE Joint Genome Institute (JGI-PGF)"/>
            <person name="Walter F."/>
            <person name="Albersmeier A."/>
            <person name="Kalinowski J."/>
            <person name="Ruckert C."/>
        </authorList>
    </citation>
    <scope>NUCLEOTIDE SEQUENCE</scope>
    <source>
        <strain evidence="7">KCTC 42650</strain>
    </source>
</reference>
<dbReference type="InterPro" id="IPR036625">
    <property type="entry name" value="E3-bd_dom_sf"/>
</dbReference>
<reference evidence="7" key="2">
    <citation type="submission" date="2020-09" db="EMBL/GenBank/DDBJ databases">
        <authorList>
            <person name="Sun Q."/>
            <person name="Kim S."/>
        </authorList>
    </citation>
    <scope>NUCLEOTIDE SEQUENCE</scope>
    <source>
        <strain evidence="7">KCTC 42650</strain>
    </source>
</reference>
<evidence type="ECO:0000256" key="3">
    <source>
        <dbReference type="ARBA" id="ARBA00022823"/>
    </source>
</evidence>
<keyword evidence="4" id="KW-0012">Acyltransferase</keyword>
<evidence type="ECO:0000313" key="8">
    <source>
        <dbReference type="Proteomes" id="UP000626220"/>
    </source>
</evidence>
<dbReference type="EC" id="2.3.1.-" evidence="4"/>
<dbReference type="GO" id="GO:0045254">
    <property type="term" value="C:pyruvate dehydrogenase complex"/>
    <property type="evidence" value="ECO:0007669"/>
    <property type="project" value="InterPro"/>
</dbReference>
<dbReference type="InterPro" id="IPR001078">
    <property type="entry name" value="2-oxoacid_DH_actylTfrase"/>
</dbReference>
<dbReference type="PANTHER" id="PTHR23151">
    <property type="entry name" value="DIHYDROLIPOAMIDE ACETYL/SUCCINYL-TRANSFERASE-RELATED"/>
    <property type="match status" value="1"/>
</dbReference>
<dbReference type="AlphaFoldDB" id="A0A8J3H1U3"/>
<dbReference type="Gene3D" id="3.30.559.10">
    <property type="entry name" value="Chloramphenicol acetyltransferase-like domain"/>
    <property type="match status" value="1"/>
</dbReference>
<keyword evidence="4" id="KW-0808">Transferase</keyword>
<name>A0A8J3H1U3_9RHOB</name>
<keyword evidence="7" id="KW-0670">Pyruvate</keyword>
<feature type="domain" description="Lipoyl-binding" evidence="5">
    <location>
        <begin position="1"/>
        <end position="76"/>
    </location>
</feature>
<dbReference type="GO" id="GO:0016746">
    <property type="term" value="F:acyltransferase activity"/>
    <property type="evidence" value="ECO:0007669"/>
    <property type="project" value="UniProtKB-KW"/>
</dbReference>
<dbReference type="Pfam" id="PF00198">
    <property type="entry name" value="2-oxoacid_dh"/>
    <property type="match status" value="1"/>
</dbReference>
<dbReference type="Pfam" id="PF00364">
    <property type="entry name" value="Biotin_lipoyl"/>
    <property type="match status" value="1"/>
</dbReference>
<evidence type="ECO:0000256" key="1">
    <source>
        <dbReference type="ARBA" id="ARBA00001938"/>
    </source>
</evidence>
<dbReference type="InterPro" id="IPR023213">
    <property type="entry name" value="CAT-like_dom_sf"/>
</dbReference>
<dbReference type="Gene3D" id="4.10.320.10">
    <property type="entry name" value="E3-binding domain"/>
    <property type="match status" value="2"/>
</dbReference>
<dbReference type="SUPFAM" id="SSF51230">
    <property type="entry name" value="Single hybrid motif"/>
    <property type="match status" value="1"/>
</dbReference>
<dbReference type="PROSITE" id="PS51826">
    <property type="entry name" value="PSBD"/>
    <property type="match status" value="2"/>
</dbReference>
<dbReference type="Proteomes" id="UP000626220">
    <property type="component" value="Unassembled WGS sequence"/>
</dbReference>
<gene>
    <name evidence="7" type="ORF">GCM10017056_40600</name>
</gene>
<protein>
    <recommendedName>
        <fullName evidence="4">Dihydrolipoamide acetyltransferase component of pyruvate dehydrogenase complex</fullName>
        <ecNumber evidence="4">2.3.1.-</ecNumber>
    </recommendedName>
</protein>
<dbReference type="InterPro" id="IPR011053">
    <property type="entry name" value="Single_hybrid_motif"/>
</dbReference>
<evidence type="ECO:0000256" key="4">
    <source>
        <dbReference type="RuleBase" id="RU003423"/>
    </source>
</evidence>
<dbReference type="RefSeq" id="WP_189681950.1">
    <property type="nucleotide sequence ID" value="NZ_BNCJ01000016.1"/>
</dbReference>